<accession>A0A9N7V3G3</accession>
<sequence length="149" mass="16522">MLGHGATTGLLSAYMCGQTGYHMAACLEQASRTQSSRTVKSGGQYKERYPPRLQLSFTTLQGGEAAGFSYCIGEREKPRCSSFFSVRNPTTEVSFNKQQMLNAHRTAKNSARSVAPPPARALAQRDTLLRDQRFSFFIRAEAASWFVPM</sequence>
<name>A0A9N7V3G3_PLEPL</name>
<dbReference type="Proteomes" id="UP001153269">
    <property type="component" value="Unassembled WGS sequence"/>
</dbReference>
<protein>
    <submittedName>
        <fullName evidence="1">Uncharacterized protein</fullName>
    </submittedName>
</protein>
<reference evidence="1" key="1">
    <citation type="submission" date="2020-03" db="EMBL/GenBank/DDBJ databases">
        <authorList>
            <person name="Weist P."/>
        </authorList>
    </citation>
    <scope>NUCLEOTIDE SEQUENCE</scope>
</reference>
<dbReference type="AlphaFoldDB" id="A0A9N7V3G3"/>
<organism evidence="1 2">
    <name type="scientific">Pleuronectes platessa</name>
    <name type="common">European plaice</name>
    <dbReference type="NCBI Taxonomy" id="8262"/>
    <lineage>
        <taxon>Eukaryota</taxon>
        <taxon>Metazoa</taxon>
        <taxon>Chordata</taxon>
        <taxon>Craniata</taxon>
        <taxon>Vertebrata</taxon>
        <taxon>Euteleostomi</taxon>
        <taxon>Actinopterygii</taxon>
        <taxon>Neopterygii</taxon>
        <taxon>Teleostei</taxon>
        <taxon>Neoteleostei</taxon>
        <taxon>Acanthomorphata</taxon>
        <taxon>Carangaria</taxon>
        <taxon>Pleuronectiformes</taxon>
        <taxon>Pleuronectoidei</taxon>
        <taxon>Pleuronectidae</taxon>
        <taxon>Pleuronectes</taxon>
    </lineage>
</organism>
<evidence type="ECO:0000313" key="1">
    <source>
        <dbReference type="EMBL" id="CAB1444830.1"/>
    </source>
</evidence>
<gene>
    <name evidence="1" type="ORF">PLEPLA_LOCUS32548</name>
</gene>
<proteinExistence type="predicted"/>
<evidence type="ECO:0000313" key="2">
    <source>
        <dbReference type="Proteomes" id="UP001153269"/>
    </source>
</evidence>
<feature type="non-terminal residue" evidence="1">
    <location>
        <position position="1"/>
    </location>
</feature>
<dbReference type="EMBL" id="CADEAL010003461">
    <property type="protein sequence ID" value="CAB1444830.1"/>
    <property type="molecule type" value="Genomic_DNA"/>
</dbReference>
<comment type="caution">
    <text evidence="1">The sequence shown here is derived from an EMBL/GenBank/DDBJ whole genome shotgun (WGS) entry which is preliminary data.</text>
</comment>
<keyword evidence="2" id="KW-1185">Reference proteome</keyword>